<keyword evidence="2" id="KW-0378">Hydrolase</keyword>
<dbReference type="Proteomes" id="UP000257055">
    <property type="component" value="Unassembled WGS sequence"/>
</dbReference>
<dbReference type="GO" id="GO:0016787">
    <property type="term" value="F:hydrolase activity"/>
    <property type="evidence" value="ECO:0007669"/>
    <property type="project" value="UniProtKB-KW"/>
</dbReference>
<dbReference type="Pfam" id="PF04307">
    <property type="entry name" value="YdjM"/>
    <property type="match status" value="1"/>
</dbReference>
<dbReference type="InterPro" id="IPR007404">
    <property type="entry name" value="YdjM-like"/>
</dbReference>
<comment type="caution">
    <text evidence="2">The sequence shown here is derived from an EMBL/GenBank/DDBJ whole genome shotgun (WGS) entry which is preliminary data.</text>
</comment>
<protein>
    <submittedName>
        <fullName evidence="2">Metal-dependent hydrolase</fullName>
    </submittedName>
</protein>
<organism evidence="2 3">
    <name type="scientific">Listeria kieliensis</name>
    <dbReference type="NCBI Taxonomy" id="1621700"/>
    <lineage>
        <taxon>Bacteria</taxon>
        <taxon>Bacillati</taxon>
        <taxon>Bacillota</taxon>
        <taxon>Bacilli</taxon>
        <taxon>Bacillales</taxon>
        <taxon>Listeriaceae</taxon>
        <taxon>Listeria</taxon>
    </lineage>
</organism>
<keyword evidence="1" id="KW-0812">Transmembrane</keyword>
<evidence type="ECO:0000256" key="1">
    <source>
        <dbReference type="SAM" id="Phobius"/>
    </source>
</evidence>
<feature type="transmembrane region" description="Helical" evidence="1">
    <location>
        <begin position="70"/>
        <end position="88"/>
    </location>
</feature>
<dbReference type="PANTHER" id="PTHR40031">
    <property type="entry name" value="HYPOTHETICAL MEMBRANE SPANNING PROTEIN"/>
    <property type="match status" value="1"/>
</dbReference>
<dbReference type="InterPro" id="IPR053170">
    <property type="entry name" value="Transcription_regulator"/>
</dbReference>
<sequence>MDTGTHVVMGIALGGLATGIDPGIASSSPAVVGIMAATIIGSQIPDVDTVLKLKNNADYIRNHRGVTHSLPMLLVWPLLISTILYFVFPQATFIHLLLWSFIAVALHIFVDIFNAYGTQAIRPFKDTWVAFGFINTFDWFIFGSHVVAIILWLLGTPAGPTFFTLYAVLALYYVARAVTQQMIKRAVQHLIPDAEEIIVASTIHFFQWRVAVTTKDHYYVGRAFKRNISIYEKFDRLPVPDNELIRAAKQDKNLAAFVSFSKVYNWRIEEKLDATYVTFTDLRYRSNGHYPFVAVVRLDDNLKILSSYTGWIFSDEKLQKKLVPVAL</sequence>
<evidence type="ECO:0000313" key="2">
    <source>
        <dbReference type="EMBL" id="RDW99092.1"/>
    </source>
</evidence>
<feature type="transmembrane region" description="Helical" evidence="1">
    <location>
        <begin position="158"/>
        <end position="175"/>
    </location>
</feature>
<dbReference type="RefSeq" id="WP_115754007.1">
    <property type="nucleotide sequence ID" value="NZ_LARY01000004.1"/>
</dbReference>
<dbReference type="AlphaFoldDB" id="A0A3D8TKB2"/>
<proteinExistence type="predicted"/>
<keyword evidence="3" id="KW-1185">Reference proteome</keyword>
<keyword evidence="1" id="KW-1133">Transmembrane helix</keyword>
<dbReference type="EMBL" id="LARY01000004">
    <property type="protein sequence ID" value="RDW99092.1"/>
    <property type="molecule type" value="Genomic_DNA"/>
</dbReference>
<keyword evidence="1" id="KW-0472">Membrane</keyword>
<accession>A0A3D8TKB2</accession>
<gene>
    <name evidence="2" type="ORF">UR08_12420</name>
</gene>
<dbReference type="PANTHER" id="PTHR40031:SF1">
    <property type="entry name" value="MEMBRANE-BOUND METAL-DEPENDENT HYDROLASE"/>
    <property type="match status" value="1"/>
</dbReference>
<feature type="transmembrane region" description="Helical" evidence="1">
    <location>
        <begin position="94"/>
        <end position="116"/>
    </location>
</feature>
<evidence type="ECO:0000313" key="3">
    <source>
        <dbReference type="Proteomes" id="UP000257055"/>
    </source>
</evidence>
<reference evidence="3" key="1">
    <citation type="submission" date="2015-04" db="EMBL/GenBank/DDBJ databases">
        <authorList>
            <person name="Schardt J."/>
            <person name="Mueller-Herbst S."/>
            <person name="Scherer S."/>
            <person name="Huptas C."/>
        </authorList>
    </citation>
    <scope>NUCLEOTIDE SEQUENCE [LARGE SCALE GENOMIC DNA]</scope>
    <source>
        <strain evidence="3">Kiel-L1</strain>
    </source>
</reference>
<feature type="transmembrane region" description="Helical" evidence="1">
    <location>
        <begin position="128"/>
        <end position="152"/>
    </location>
</feature>
<name>A0A3D8TKB2_9LIST</name>